<keyword evidence="2" id="KW-1185">Reference proteome</keyword>
<proteinExistence type="predicted"/>
<gene>
    <name evidence="1" type="ORF">DILT_LOCUS1974</name>
</gene>
<dbReference type="OrthoDB" id="6298785at2759"/>
<sequence length="105" mass="11471">MIVTDLSVPLLLEEVDNFGVLEILWNFSLSSHLLEQGGEVRCDLAATIFIDLRWDPVGPGYPPAGELLHSLDGFLRGGWEVEVSIGFNLRQPVNGSLRGGRGPVE</sequence>
<dbReference type="Proteomes" id="UP000281553">
    <property type="component" value="Unassembled WGS sequence"/>
</dbReference>
<organism evidence="1 2">
    <name type="scientific">Dibothriocephalus latus</name>
    <name type="common">Fish tapeworm</name>
    <name type="synonym">Diphyllobothrium latum</name>
    <dbReference type="NCBI Taxonomy" id="60516"/>
    <lineage>
        <taxon>Eukaryota</taxon>
        <taxon>Metazoa</taxon>
        <taxon>Spiralia</taxon>
        <taxon>Lophotrochozoa</taxon>
        <taxon>Platyhelminthes</taxon>
        <taxon>Cestoda</taxon>
        <taxon>Eucestoda</taxon>
        <taxon>Diphyllobothriidea</taxon>
        <taxon>Diphyllobothriidae</taxon>
        <taxon>Dibothriocephalus</taxon>
    </lineage>
</organism>
<evidence type="ECO:0000313" key="2">
    <source>
        <dbReference type="Proteomes" id="UP000281553"/>
    </source>
</evidence>
<evidence type="ECO:0000313" key="1">
    <source>
        <dbReference type="EMBL" id="VDK53518.1"/>
    </source>
</evidence>
<dbReference type="AlphaFoldDB" id="A0A3P6SI07"/>
<reference evidence="1 2" key="1">
    <citation type="submission" date="2018-11" db="EMBL/GenBank/DDBJ databases">
        <authorList>
            <consortium name="Pathogen Informatics"/>
        </authorList>
    </citation>
    <scope>NUCLEOTIDE SEQUENCE [LARGE SCALE GENOMIC DNA]</scope>
</reference>
<protein>
    <submittedName>
        <fullName evidence="1">Uncharacterized protein</fullName>
    </submittedName>
</protein>
<dbReference type="EMBL" id="UYRU01018277">
    <property type="protein sequence ID" value="VDK53518.1"/>
    <property type="molecule type" value="Genomic_DNA"/>
</dbReference>
<accession>A0A3P6SI07</accession>
<name>A0A3P6SI07_DIBLA</name>